<dbReference type="EMBL" id="CP029426">
    <property type="protein sequence ID" value="AWM03759.1"/>
    <property type="molecule type" value="Genomic_DNA"/>
</dbReference>
<evidence type="ECO:0000313" key="4">
    <source>
        <dbReference type="Proteomes" id="UP000215884"/>
    </source>
</evidence>
<dbReference type="KEGG" id="brq:CIT40_29515"/>
<feature type="domain" description="GIY-YIG" evidence="2">
    <location>
        <begin position="22"/>
        <end position="98"/>
    </location>
</feature>
<reference evidence="3 4" key="2">
    <citation type="journal article" date="2019" name="Int. J. Syst. Evol. Microbiol.">
        <title>Description and complete genome sequence of Bradyrhizobium amphicarpaeae sp. nov., harbouring photosystem and nitrogen-fixation genes.</title>
        <authorList>
            <person name="Bromfield E.S.P."/>
            <person name="Cloutier S."/>
            <person name="Nguyen H.D.T."/>
        </authorList>
    </citation>
    <scope>NUCLEOTIDE SEQUENCE [LARGE SCALE GENOMIC DNA]</scope>
    <source>
        <strain evidence="3 4">39S1MB</strain>
    </source>
</reference>
<name>A0A2U8Q1H5_9BRAD</name>
<dbReference type="AlphaFoldDB" id="A0A2U8Q1H5"/>
<dbReference type="Proteomes" id="UP000215884">
    <property type="component" value="Chromosome"/>
</dbReference>
<proteinExistence type="inferred from homology"/>
<gene>
    <name evidence="3" type="ORF">CIT40_29515</name>
</gene>
<evidence type="ECO:0000256" key="1">
    <source>
        <dbReference type="ARBA" id="ARBA00007435"/>
    </source>
</evidence>
<comment type="similarity">
    <text evidence="1">Belongs to the UPF0213 family.</text>
</comment>
<reference evidence="3 4" key="1">
    <citation type="journal article" date="2017" name="Syst. Appl. Microbiol.">
        <title>Soybeans inoculated with root zone soils of Canadian native legumes harbour diverse and novel Bradyrhizobium spp. that possess agricultural potential.</title>
        <authorList>
            <person name="Bromfield E.S.P."/>
            <person name="Cloutier S."/>
            <person name="Tambong J.T."/>
            <person name="Tran Thi T.V."/>
        </authorList>
    </citation>
    <scope>NUCLEOTIDE SEQUENCE [LARGE SCALE GENOMIC DNA]</scope>
    <source>
        <strain evidence="3 4">39S1MB</strain>
    </source>
</reference>
<dbReference type="SMART" id="SM00465">
    <property type="entry name" value="GIYc"/>
    <property type="match status" value="1"/>
</dbReference>
<dbReference type="PANTHER" id="PTHR34477:SF5">
    <property type="entry name" value="BSL5627 PROTEIN"/>
    <property type="match status" value="1"/>
</dbReference>
<dbReference type="PANTHER" id="PTHR34477">
    <property type="entry name" value="UPF0213 PROTEIN YHBQ"/>
    <property type="match status" value="1"/>
</dbReference>
<sequence>MFTGSSAFADDDGGRGGQVGARHYYVYILASKIGGTLYIGVTNDLIRRVAQHKLKLIESFTEKYNVARLVYFEQFDDPENAIKREKRLKKWNRAWKVRLIEQHNPNWDDLYHELAGPP</sequence>
<evidence type="ECO:0000259" key="2">
    <source>
        <dbReference type="PROSITE" id="PS50164"/>
    </source>
</evidence>
<dbReference type="OrthoDB" id="287318at2"/>
<dbReference type="Gene3D" id="3.40.1440.10">
    <property type="entry name" value="GIY-YIG endonuclease"/>
    <property type="match status" value="1"/>
</dbReference>
<organism evidence="3 4">
    <name type="scientific">Bradyrhizobium amphicarpaeae</name>
    <dbReference type="NCBI Taxonomy" id="1404768"/>
    <lineage>
        <taxon>Bacteria</taxon>
        <taxon>Pseudomonadati</taxon>
        <taxon>Pseudomonadota</taxon>
        <taxon>Alphaproteobacteria</taxon>
        <taxon>Hyphomicrobiales</taxon>
        <taxon>Nitrobacteraceae</taxon>
        <taxon>Bradyrhizobium</taxon>
    </lineage>
</organism>
<dbReference type="PROSITE" id="PS50164">
    <property type="entry name" value="GIY_YIG"/>
    <property type="match status" value="1"/>
</dbReference>
<accession>A0A2U8Q1H5</accession>
<dbReference type="InterPro" id="IPR035901">
    <property type="entry name" value="GIY-YIG_endonuc_sf"/>
</dbReference>
<evidence type="ECO:0000313" key="3">
    <source>
        <dbReference type="EMBL" id="AWM03759.1"/>
    </source>
</evidence>
<keyword evidence="4" id="KW-1185">Reference proteome</keyword>
<dbReference type="Pfam" id="PF01541">
    <property type="entry name" value="GIY-YIG"/>
    <property type="match status" value="1"/>
</dbReference>
<protein>
    <submittedName>
        <fullName evidence="3">GIY-YIG nuclease family protein</fullName>
    </submittedName>
</protein>
<dbReference type="InterPro" id="IPR050190">
    <property type="entry name" value="UPF0213_domain"/>
</dbReference>
<dbReference type="SUPFAM" id="SSF82771">
    <property type="entry name" value="GIY-YIG endonuclease"/>
    <property type="match status" value="1"/>
</dbReference>
<dbReference type="InterPro" id="IPR000305">
    <property type="entry name" value="GIY-YIG_endonuc"/>
</dbReference>
<dbReference type="CDD" id="cd10448">
    <property type="entry name" value="GIY-YIG_unchar_3"/>
    <property type="match status" value="1"/>
</dbReference>